<feature type="region of interest" description="Disordered" evidence="9">
    <location>
        <begin position="126"/>
        <end position="152"/>
    </location>
</feature>
<organism evidence="11 12">
    <name type="scientific">[Clostridium] hylemonae DSM 15053</name>
    <dbReference type="NCBI Taxonomy" id="553973"/>
    <lineage>
        <taxon>Bacteria</taxon>
        <taxon>Bacillati</taxon>
        <taxon>Bacillota</taxon>
        <taxon>Clostridia</taxon>
        <taxon>Lachnospirales</taxon>
        <taxon>Lachnospiraceae</taxon>
    </lineage>
</organism>
<comment type="pathway">
    <text evidence="1 8">Cell wall biogenesis; peptidoglycan biosynthesis.</text>
</comment>
<feature type="domain" description="L,D-TPase catalytic" evidence="10">
    <location>
        <begin position="755"/>
        <end position="874"/>
    </location>
</feature>
<dbReference type="UniPathway" id="UPA00219"/>
<gene>
    <name evidence="11" type="ORF">CLOHYLEM_06226</name>
</gene>
<evidence type="ECO:0000256" key="8">
    <source>
        <dbReference type="PROSITE-ProRule" id="PRU01373"/>
    </source>
</evidence>
<dbReference type="SUPFAM" id="SSF69360">
    <property type="entry name" value="Cell wall binding repeat"/>
    <property type="match status" value="4"/>
</dbReference>
<dbReference type="AlphaFoldDB" id="C0C2C0"/>
<dbReference type="CDD" id="cd16913">
    <property type="entry name" value="YkuD_like"/>
    <property type="match status" value="1"/>
</dbReference>
<evidence type="ECO:0000256" key="6">
    <source>
        <dbReference type="ARBA" id="ARBA00023316"/>
    </source>
</evidence>
<dbReference type="GO" id="GO:0008360">
    <property type="term" value="P:regulation of cell shape"/>
    <property type="evidence" value="ECO:0007669"/>
    <property type="project" value="UniProtKB-UniRule"/>
</dbReference>
<dbReference type="Pfam" id="PF19127">
    <property type="entry name" value="Choline_bind_3"/>
    <property type="match status" value="4"/>
</dbReference>
<dbReference type="GO" id="GO:0018104">
    <property type="term" value="P:peptidoglycan-protein cross-linking"/>
    <property type="evidence" value="ECO:0007669"/>
    <property type="project" value="TreeGrafter"/>
</dbReference>
<comment type="caution">
    <text evidence="11">The sequence shown here is derived from an EMBL/GenBank/DDBJ whole genome shotgun (WGS) entry which is preliminary data.</text>
</comment>
<dbReference type="HOGENOM" id="CLU_021027_0_0_9"/>
<reference evidence="11" key="1">
    <citation type="submission" date="2009-02" db="EMBL/GenBank/DDBJ databases">
        <authorList>
            <person name="Fulton L."/>
            <person name="Clifton S."/>
            <person name="Fulton B."/>
            <person name="Xu J."/>
            <person name="Minx P."/>
            <person name="Pepin K.H."/>
            <person name="Johnson M."/>
            <person name="Bhonagiri V."/>
            <person name="Nash W.E."/>
            <person name="Mardis E.R."/>
            <person name="Wilson R.K."/>
        </authorList>
    </citation>
    <scope>NUCLEOTIDE SEQUENCE [LARGE SCALE GENOMIC DNA]</scope>
    <source>
        <strain evidence="11">DSM 15053</strain>
    </source>
</reference>
<evidence type="ECO:0000313" key="11">
    <source>
        <dbReference type="EMBL" id="EEG73544.1"/>
    </source>
</evidence>
<evidence type="ECO:0000256" key="5">
    <source>
        <dbReference type="ARBA" id="ARBA00022984"/>
    </source>
</evidence>
<dbReference type="STRING" id="553973.CLOHYLEM_06226"/>
<feature type="repeat" description="Cell wall-binding" evidence="7">
    <location>
        <begin position="552"/>
        <end position="571"/>
    </location>
</feature>
<feature type="active site" description="Proton donor/acceptor" evidence="8">
    <location>
        <position position="827"/>
    </location>
</feature>
<dbReference type="Pfam" id="PF01473">
    <property type="entry name" value="Choline_bind_1"/>
    <property type="match status" value="8"/>
</dbReference>
<dbReference type="eggNOG" id="COG1376">
    <property type="taxonomic scope" value="Bacteria"/>
</dbReference>
<feature type="active site" description="Nucleophile" evidence="8">
    <location>
        <position position="850"/>
    </location>
</feature>
<dbReference type="GO" id="GO:0016740">
    <property type="term" value="F:transferase activity"/>
    <property type="evidence" value="ECO:0007669"/>
    <property type="project" value="UniProtKB-KW"/>
</dbReference>
<dbReference type="eggNOG" id="COG5263">
    <property type="taxonomic scope" value="Bacteria"/>
</dbReference>
<keyword evidence="2" id="KW-0808">Transferase</keyword>
<dbReference type="Pfam" id="PF03734">
    <property type="entry name" value="YkuD"/>
    <property type="match status" value="1"/>
</dbReference>
<accession>C0C2C0</accession>
<dbReference type="PROSITE" id="PS52029">
    <property type="entry name" value="LD_TPASE"/>
    <property type="match status" value="1"/>
</dbReference>
<reference evidence="11" key="2">
    <citation type="submission" date="2013-06" db="EMBL/GenBank/DDBJ databases">
        <title>Draft genome sequence of Clostridium hylemonae (DSM 15053).</title>
        <authorList>
            <person name="Sudarsanam P."/>
            <person name="Ley R."/>
            <person name="Guruge J."/>
            <person name="Turnbaugh P.J."/>
            <person name="Mahowald M."/>
            <person name="Liep D."/>
            <person name="Gordon J."/>
        </authorList>
    </citation>
    <scope>NUCLEOTIDE SEQUENCE</scope>
    <source>
        <strain evidence="11">DSM 15053</strain>
    </source>
</reference>
<evidence type="ECO:0000259" key="10">
    <source>
        <dbReference type="PROSITE" id="PS52029"/>
    </source>
</evidence>
<keyword evidence="4 8" id="KW-0133">Cell shape</keyword>
<dbReference type="Gene3D" id="2.10.270.20">
    <property type="match status" value="4"/>
</dbReference>
<dbReference type="PANTHER" id="PTHR30582">
    <property type="entry name" value="L,D-TRANSPEPTIDASE"/>
    <property type="match status" value="1"/>
</dbReference>
<evidence type="ECO:0000256" key="2">
    <source>
        <dbReference type="ARBA" id="ARBA00022679"/>
    </source>
</evidence>
<dbReference type="GO" id="GO:0005576">
    <property type="term" value="C:extracellular region"/>
    <property type="evidence" value="ECO:0007669"/>
    <property type="project" value="TreeGrafter"/>
</dbReference>
<keyword evidence="5 8" id="KW-0573">Peptidoglycan synthesis</keyword>
<evidence type="ECO:0000256" key="4">
    <source>
        <dbReference type="ARBA" id="ARBA00022960"/>
    </source>
</evidence>
<protein>
    <submittedName>
        <fullName evidence="11">ErfK/YbiS/YcfS/YnhG</fullName>
    </submittedName>
</protein>
<keyword evidence="12" id="KW-1185">Reference proteome</keyword>
<dbReference type="InterPro" id="IPR050979">
    <property type="entry name" value="LD-transpeptidase"/>
</dbReference>
<evidence type="ECO:0000256" key="7">
    <source>
        <dbReference type="PROSITE-ProRule" id="PRU00591"/>
    </source>
</evidence>
<dbReference type="EMBL" id="ABYI02000023">
    <property type="protein sequence ID" value="EEG73544.1"/>
    <property type="molecule type" value="Genomic_DNA"/>
</dbReference>
<name>C0C2C0_9FIRM</name>
<dbReference type="GO" id="GO:0071555">
    <property type="term" value="P:cell wall organization"/>
    <property type="evidence" value="ECO:0007669"/>
    <property type="project" value="UniProtKB-UniRule"/>
</dbReference>
<dbReference type="GO" id="GO:0071972">
    <property type="term" value="F:peptidoglycan L,D-transpeptidase activity"/>
    <property type="evidence" value="ECO:0007669"/>
    <property type="project" value="TreeGrafter"/>
</dbReference>
<feature type="compositionally biased region" description="Basic and acidic residues" evidence="9">
    <location>
        <begin position="141"/>
        <end position="152"/>
    </location>
</feature>
<evidence type="ECO:0000256" key="1">
    <source>
        <dbReference type="ARBA" id="ARBA00004752"/>
    </source>
</evidence>
<keyword evidence="6 8" id="KW-0961">Cell wall biogenesis/degradation</keyword>
<dbReference type="InterPro" id="IPR018337">
    <property type="entry name" value="Cell_wall/Cho-bd_repeat"/>
</dbReference>
<keyword evidence="3" id="KW-0677">Repeat</keyword>
<evidence type="ECO:0000256" key="3">
    <source>
        <dbReference type="ARBA" id="ARBA00022737"/>
    </source>
</evidence>
<evidence type="ECO:0000256" key="9">
    <source>
        <dbReference type="SAM" id="MobiDB-lite"/>
    </source>
</evidence>
<dbReference type="PANTHER" id="PTHR30582:SF2">
    <property type="entry name" value="L,D-TRANSPEPTIDASE YCIB-RELATED"/>
    <property type="match status" value="1"/>
</dbReference>
<dbReference type="Gene3D" id="2.40.440.10">
    <property type="entry name" value="L,D-transpeptidase catalytic domain-like"/>
    <property type="match status" value="1"/>
</dbReference>
<sequence length="874" mass="98722">MAGILVFATVVNVSFVSSAYGEEEVQSDTQNTYEADSTEINIWTGSVLNGDRAYWNSNGEKVVGQNKIGDKIYYFSEEGFVQTGWIDIGGENYYFSLENGERYEERTETIDGVEYFFDLDGRAEKVEKSSGPSNEELDANDIEKNNGIDSENKDVKEDAEDLIQSKDASVNQGAVNSVTILKGWQDTPEGKKYYDGEGNFVVGIQNIDNKLYSFDEKGVLQTGWIESDGKKTYYGMPDGSLRTGWLHFGEIYYYCGSNGEIMRGYQKIGSSLYYFNEEGIRQTGWIESDGKKTYYGMPDGSLRTGWLHFGEIYYYCGSNGEIMRGYQKIGSSLYYFNEEGIRQTGWIESDGKRTYYGMPDGSLRTGWLRFGNIYYYCGSDGVIVTGVPKTVNGVCYYFNDEGIRSKAPGGWQIYNGKTYYGMPDGTFRIGWLKFGNIYYYLDKDGVKLTGLNKIGGDLYFFNDEGVRQTGWIVAGGTTYYGMPDGSLRTGWLKFGNTYYYCDNDGAVIIGTPRIVNGVCYYFNDEGIRSKAPGGWQIYNGKTYYGMPDGTFRTGWLKFGNIYYYFDNNGVKVTGLNRIEGNLYYFNDEGIRQTGWIKVAGNKSYYGMPDGVLRIGWLKFGDIYYYCNSNAEIVVGDYVVSGVLYTFDSNGIMQKKSGWGSYNGLKYYFNPSTGFPYKSQWVTFGATHYYANCNGFMVQGWQNINGKYYYFYPATNIMARNTTIDGFVIGADGVRVPTILSKMTARAWGYSSLTGYLLMVDRDAHKVGVFKGKQGEWNNLYFWDCGNGASSTPTVAGVFKVGMKGYYFDSGSARCFWYTQFYGNYLFHSVLCYKDGRIMDGRVGMALSHGCVRLQIPNAKWIYDNIPKGTTVVVY</sequence>
<dbReference type="InterPro" id="IPR005490">
    <property type="entry name" value="LD_TPept_cat_dom"/>
</dbReference>
<proteinExistence type="predicted"/>
<dbReference type="SUPFAM" id="SSF141523">
    <property type="entry name" value="L,D-transpeptidase catalytic domain-like"/>
    <property type="match status" value="1"/>
</dbReference>
<dbReference type="Gene3D" id="2.10.270.10">
    <property type="entry name" value="Cholin Binding"/>
    <property type="match status" value="5"/>
</dbReference>
<dbReference type="InterPro" id="IPR038063">
    <property type="entry name" value="Transpep_catalytic_dom"/>
</dbReference>
<evidence type="ECO:0000313" key="12">
    <source>
        <dbReference type="Proteomes" id="UP000004893"/>
    </source>
</evidence>
<dbReference type="Proteomes" id="UP000004893">
    <property type="component" value="Unassembled WGS sequence"/>
</dbReference>
<dbReference type="PROSITE" id="PS51170">
    <property type="entry name" value="CW"/>
    <property type="match status" value="1"/>
</dbReference>